<comment type="caution">
    <text evidence="2">The sequence shown here is derived from an EMBL/GenBank/DDBJ whole genome shotgun (WGS) entry which is preliminary data.</text>
</comment>
<feature type="region of interest" description="Disordered" evidence="1">
    <location>
        <begin position="13"/>
        <end position="32"/>
    </location>
</feature>
<evidence type="ECO:0000313" key="3">
    <source>
        <dbReference type="Proteomes" id="UP001558613"/>
    </source>
</evidence>
<evidence type="ECO:0000256" key="1">
    <source>
        <dbReference type="SAM" id="MobiDB-lite"/>
    </source>
</evidence>
<evidence type="ECO:0000313" key="2">
    <source>
        <dbReference type="EMBL" id="KAL1273315.1"/>
    </source>
</evidence>
<sequence length="80" mass="8808">MLHVCMVPTVKHGGGAFSTELQTTGHPFPESSAPLIDREELLIELRRRSVHPASNAPSPVTTEITHGNECHVQDNSWVRP</sequence>
<protein>
    <submittedName>
        <fullName evidence="2">Uncharacterized protein</fullName>
    </submittedName>
</protein>
<reference evidence="2 3" key="1">
    <citation type="submission" date="2023-09" db="EMBL/GenBank/DDBJ databases">
        <authorList>
            <person name="Wang M."/>
        </authorList>
    </citation>
    <scope>NUCLEOTIDE SEQUENCE [LARGE SCALE GENOMIC DNA]</scope>
    <source>
        <strain evidence="2">GT-2023</strain>
        <tissue evidence="2">Liver</tissue>
    </source>
</reference>
<dbReference type="Proteomes" id="UP001558613">
    <property type="component" value="Unassembled WGS sequence"/>
</dbReference>
<organism evidence="2 3">
    <name type="scientific">Cirrhinus molitorella</name>
    <name type="common">mud carp</name>
    <dbReference type="NCBI Taxonomy" id="172907"/>
    <lineage>
        <taxon>Eukaryota</taxon>
        <taxon>Metazoa</taxon>
        <taxon>Chordata</taxon>
        <taxon>Craniata</taxon>
        <taxon>Vertebrata</taxon>
        <taxon>Euteleostomi</taxon>
        <taxon>Actinopterygii</taxon>
        <taxon>Neopterygii</taxon>
        <taxon>Teleostei</taxon>
        <taxon>Ostariophysi</taxon>
        <taxon>Cypriniformes</taxon>
        <taxon>Cyprinidae</taxon>
        <taxon>Labeoninae</taxon>
        <taxon>Labeonini</taxon>
        <taxon>Cirrhinus</taxon>
    </lineage>
</organism>
<dbReference type="EMBL" id="JAYMGO010000006">
    <property type="protein sequence ID" value="KAL1273315.1"/>
    <property type="molecule type" value="Genomic_DNA"/>
</dbReference>
<proteinExistence type="predicted"/>
<keyword evidence="3" id="KW-1185">Reference proteome</keyword>
<feature type="region of interest" description="Disordered" evidence="1">
    <location>
        <begin position="48"/>
        <end position="80"/>
    </location>
</feature>
<gene>
    <name evidence="2" type="ORF">QQF64_029177</name>
</gene>
<name>A0ABR3N8R6_9TELE</name>
<feature type="compositionally biased region" description="Polar residues" evidence="1">
    <location>
        <begin position="55"/>
        <end position="65"/>
    </location>
</feature>
<accession>A0ABR3N8R6</accession>